<evidence type="ECO:0000313" key="2">
    <source>
        <dbReference type="Proteomes" id="UP000185736"/>
    </source>
</evidence>
<organism evidence="1 2">
    <name type="scientific">Actinomyces oris</name>
    <dbReference type="NCBI Taxonomy" id="544580"/>
    <lineage>
        <taxon>Bacteria</taxon>
        <taxon>Bacillati</taxon>
        <taxon>Actinomycetota</taxon>
        <taxon>Actinomycetes</taxon>
        <taxon>Actinomycetales</taxon>
        <taxon>Actinomycetaceae</taxon>
        <taxon>Actinomyces</taxon>
    </lineage>
</organism>
<reference evidence="1 2" key="1">
    <citation type="submission" date="2016-12" db="EMBL/GenBank/DDBJ databases">
        <title>Genomic comparison of strains in the 'Actinomyces naeslundii' group.</title>
        <authorList>
            <person name="Mughal S.R."/>
            <person name="Do T."/>
            <person name="Gilbert S.C."/>
            <person name="Witherden E.A."/>
            <person name="Didelot X."/>
            <person name="Beighton D."/>
        </authorList>
    </citation>
    <scope>NUCLEOTIDE SEQUENCE [LARGE SCALE GENOMIC DNA]</scope>
    <source>
        <strain evidence="1 2">S64C</strain>
    </source>
</reference>
<protein>
    <submittedName>
        <fullName evidence="1">Uncharacterized protein</fullName>
    </submittedName>
</protein>
<dbReference type="AlphaFoldDB" id="A0A1Q8I460"/>
<dbReference type="EMBL" id="MSGO01000005">
    <property type="protein sequence ID" value="OLL15882.1"/>
    <property type="molecule type" value="Genomic_DNA"/>
</dbReference>
<dbReference type="RefSeq" id="WP_075248274.1">
    <property type="nucleotide sequence ID" value="NZ_MSGO01000005.1"/>
</dbReference>
<proteinExistence type="predicted"/>
<evidence type="ECO:0000313" key="1">
    <source>
        <dbReference type="EMBL" id="OLL15882.1"/>
    </source>
</evidence>
<accession>A0A1Q8I460</accession>
<dbReference type="Proteomes" id="UP000185736">
    <property type="component" value="Unassembled WGS sequence"/>
</dbReference>
<sequence length="138" mass="16652">MHVYTSKYLRLPGSSYDEVLKRARAEYHVVAQSSKRQPYVRSKYFNSSKIFLDVFWTHLMQKHPKERRKRLRFYKAAIELLRSSREVPEVSFSADDRTIVLYRFYGMTKDGEHFCVQVKEDKRTSRRDFMSVFARKPQ</sequence>
<name>A0A1Q8I460_9ACTO</name>
<gene>
    <name evidence="1" type="ORF">BKH32_01360</name>
</gene>
<comment type="caution">
    <text evidence="1">The sequence shown here is derived from an EMBL/GenBank/DDBJ whole genome shotgun (WGS) entry which is preliminary data.</text>
</comment>